<dbReference type="GO" id="GO:0000981">
    <property type="term" value="F:DNA-binding transcription factor activity, RNA polymerase II-specific"/>
    <property type="evidence" value="ECO:0007669"/>
    <property type="project" value="TreeGrafter"/>
</dbReference>
<gene>
    <name evidence="9" type="ORF">MENT_LOCUS13475</name>
</gene>
<dbReference type="InterPro" id="IPR001523">
    <property type="entry name" value="Paired_dom"/>
</dbReference>
<dbReference type="Gene3D" id="1.10.10.10">
    <property type="entry name" value="Winged helix-like DNA-binding domain superfamily/Winged helix DNA-binding domain"/>
    <property type="match status" value="2"/>
</dbReference>
<dbReference type="EMBL" id="CAJEWN010000073">
    <property type="protein sequence ID" value="CAD2159026.1"/>
    <property type="molecule type" value="Genomic_DNA"/>
</dbReference>
<dbReference type="PANTHER" id="PTHR45636:SF31">
    <property type="entry name" value="PAIRED BOX PROTEIN 2 HOMOLOG-RELATED"/>
    <property type="match status" value="1"/>
</dbReference>
<dbReference type="SUPFAM" id="SSF46689">
    <property type="entry name" value="Homeodomain-like"/>
    <property type="match status" value="1"/>
</dbReference>
<dbReference type="AlphaFoldDB" id="A0A6V7UKE4"/>
<dbReference type="OrthoDB" id="3225452at2759"/>
<dbReference type="PROSITE" id="PS00034">
    <property type="entry name" value="PAIRED_1"/>
    <property type="match status" value="1"/>
</dbReference>
<keyword evidence="4" id="KW-0805">Transcription regulation</keyword>
<evidence type="ECO:0000256" key="7">
    <source>
        <dbReference type="ARBA" id="ARBA00023242"/>
    </source>
</evidence>
<evidence type="ECO:0000256" key="3">
    <source>
        <dbReference type="ARBA" id="ARBA00022724"/>
    </source>
</evidence>
<dbReference type="InterPro" id="IPR043182">
    <property type="entry name" value="PAIRED_DNA-bd_dom"/>
</dbReference>
<accession>A0A6V7UKE4</accession>
<dbReference type="GO" id="GO:0000978">
    <property type="term" value="F:RNA polymerase II cis-regulatory region sequence-specific DNA binding"/>
    <property type="evidence" value="ECO:0007669"/>
    <property type="project" value="TreeGrafter"/>
</dbReference>
<dbReference type="Proteomes" id="UP000580250">
    <property type="component" value="Unassembled WGS sequence"/>
</dbReference>
<dbReference type="Pfam" id="PF00292">
    <property type="entry name" value="PAX"/>
    <property type="match status" value="1"/>
</dbReference>
<dbReference type="InterPro" id="IPR043565">
    <property type="entry name" value="PAX_fam"/>
</dbReference>
<evidence type="ECO:0000256" key="2">
    <source>
        <dbReference type="ARBA" id="ARBA00022473"/>
    </source>
</evidence>
<keyword evidence="7" id="KW-0539">Nucleus</keyword>
<keyword evidence="6" id="KW-0804">Transcription</keyword>
<organism evidence="9 10">
    <name type="scientific">Meloidogyne enterolobii</name>
    <name type="common">Root-knot nematode worm</name>
    <name type="synonym">Meloidogyne mayaguensis</name>
    <dbReference type="NCBI Taxonomy" id="390850"/>
    <lineage>
        <taxon>Eukaryota</taxon>
        <taxon>Metazoa</taxon>
        <taxon>Ecdysozoa</taxon>
        <taxon>Nematoda</taxon>
        <taxon>Chromadorea</taxon>
        <taxon>Rhabditida</taxon>
        <taxon>Tylenchina</taxon>
        <taxon>Tylenchomorpha</taxon>
        <taxon>Tylenchoidea</taxon>
        <taxon>Meloidogynidae</taxon>
        <taxon>Meloidogyninae</taxon>
        <taxon>Meloidogyne</taxon>
    </lineage>
</organism>
<reference evidence="9 10" key="1">
    <citation type="submission" date="2020-08" db="EMBL/GenBank/DDBJ databases">
        <authorList>
            <person name="Koutsovoulos G."/>
            <person name="Danchin GJ E."/>
        </authorList>
    </citation>
    <scope>NUCLEOTIDE SEQUENCE [LARGE SCALE GENOMIC DNA]</scope>
</reference>
<dbReference type="PROSITE" id="PS51057">
    <property type="entry name" value="PAIRED_2"/>
    <property type="match status" value="1"/>
</dbReference>
<evidence type="ECO:0000259" key="8">
    <source>
        <dbReference type="PROSITE" id="PS51057"/>
    </source>
</evidence>
<comment type="caution">
    <text evidence="9">The sequence shown here is derived from an EMBL/GenBank/DDBJ whole genome shotgun (WGS) entry which is preliminary data.</text>
</comment>
<dbReference type="PANTHER" id="PTHR45636">
    <property type="entry name" value="PAIRED BOX PROTEIN PAX-6-RELATED-RELATED"/>
    <property type="match status" value="1"/>
</dbReference>
<dbReference type="InterPro" id="IPR009057">
    <property type="entry name" value="Homeodomain-like_sf"/>
</dbReference>
<evidence type="ECO:0000256" key="5">
    <source>
        <dbReference type="ARBA" id="ARBA00023125"/>
    </source>
</evidence>
<feature type="domain" description="Paired" evidence="8">
    <location>
        <begin position="193"/>
        <end position="319"/>
    </location>
</feature>
<name>A0A6V7UKE4_MELEN</name>
<dbReference type="SMART" id="SM00351">
    <property type="entry name" value="PAX"/>
    <property type="match status" value="1"/>
</dbReference>
<dbReference type="FunFam" id="1.10.10.10:FF:000003">
    <property type="entry name" value="Paired box protein Pax-6"/>
    <property type="match status" value="1"/>
</dbReference>
<proteinExistence type="predicted"/>
<dbReference type="InterPro" id="IPR036388">
    <property type="entry name" value="WH-like_DNA-bd_sf"/>
</dbReference>
<keyword evidence="5" id="KW-0238">DNA-binding</keyword>
<evidence type="ECO:0000313" key="10">
    <source>
        <dbReference type="Proteomes" id="UP000580250"/>
    </source>
</evidence>
<evidence type="ECO:0000256" key="4">
    <source>
        <dbReference type="ARBA" id="ARBA00023015"/>
    </source>
</evidence>
<keyword evidence="2" id="KW-0217">Developmental protein</keyword>
<evidence type="ECO:0000256" key="6">
    <source>
        <dbReference type="ARBA" id="ARBA00023163"/>
    </source>
</evidence>
<dbReference type="GO" id="GO:0005634">
    <property type="term" value="C:nucleus"/>
    <property type="evidence" value="ECO:0007669"/>
    <property type="project" value="UniProtKB-SubCell"/>
</dbReference>
<evidence type="ECO:0000313" key="9">
    <source>
        <dbReference type="EMBL" id="CAD2159026.1"/>
    </source>
</evidence>
<keyword evidence="3" id="KW-0563">Paired box</keyword>
<protein>
    <recommendedName>
        <fullName evidence="8">Paired domain-containing protein</fullName>
    </recommendedName>
</protein>
<dbReference type="FunFam" id="1.10.10.10:FF:000013">
    <property type="entry name" value="Paired box 8 isoform 1"/>
    <property type="match status" value="1"/>
</dbReference>
<comment type="subcellular location">
    <subcellularLocation>
        <location evidence="1">Nucleus</location>
    </subcellularLocation>
</comment>
<sequence length="542" mass="62424">MRNIEFSNRINSGTTTLVNNNNNIAPFQSSLHYPQQQQQTFNLWGHNECSSQQNIQQQTLQTQQQQQTFRPHKNNVVVTNQECFNSNNIEKHRNVCNNNNNVLQNSQQNIQQQQQFVGLSNFEQFYSQQQQYTQECFFYPIQTQNSFALGNNVSPMFGNPHQTTNRSLSIEQPINQASNRLSVAASIATSYASHTGINQLGGVFVNGRPLPTYVRNQIVELNRRGVRPCDISRQLKVSHGCVSKILGRFYETGSIKPGVIGGSKPKVATPEVVHAIARYKLNNPTMFAWEIREKLIEEGISDAESAPSVSSINRIVRNKSQCLNVHKHCLNKHSNNQKNIATLKRETTQQRTEVKTDREFGSDEEQQQKVVSTTTNKTMSNNNFQQWQQQQNFMQNIINRNTTNQNSALPQQINSFNPERNMGNISKDNNRLNRINVKCSKRLIKFLHTNQIQQISSLPVIYNNNLQIIQLFQPSLPHIFKFYFMLKTRKPQENSIKSCEIQSSSQIKLKAFYVSKSVPPTLQLFFLYKIKLINEIEFLYIF</sequence>
<dbReference type="PRINTS" id="PR00027">
    <property type="entry name" value="PAIREDBOX"/>
</dbReference>
<evidence type="ECO:0000256" key="1">
    <source>
        <dbReference type="ARBA" id="ARBA00004123"/>
    </source>
</evidence>